<keyword evidence="8" id="KW-1185">Reference proteome</keyword>
<dbReference type="GO" id="GO:0003700">
    <property type="term" value="F:DNA-binding transcription factor activity"/>
    <property type="evidence" value="ECO:0007669"/>
    <property type="project" value="InterPro"/>
</dbReference>
<dbReference type="InterPro" id="IPR004839">
    <property type="entry name" value="Aminotransferase_I/II_large"/>
</dbReference>
<dbReference type="SUPFAM" id="SSF53383">
    <property type="entry name" value="PLP-dependent transferases"/>
    <property type="match status" value="1"/>
</dbReference>
<evidence type="ECO:0000256" key="1">
    <source>
        <dbReference type="ARBA" id="ARBA00005384"/>
    </source>
</evidence>
<sequence length="479" mass="50569">MVHRSSSQELASLLAREIEALPSGTSISTHRELVRRFGVSATTVSQALAIITQQGLITSRPGAGTYRTEVRPVTRAGDTSWQEAALELSNHIGSPTSTPRGFKTPGLLHALSPSGPDVADLNGGYLHPSLQPLKALGTALARAARRAESWDRPPVGGMPELRDWFAADIGGGLGRHDILVCSAGQSALATALRALGQPGDPVIIESPTYPGTIAAAQAAGLRMIPIPLDGDGLRTDYFEQALVRTGARIVVIQPLFQNPTGASLTTSRQQEILAIARRHAAFVVEDDFARHMAHPDAGPVPPPMIADDPDGTVVHIRSLTKVTSPNLRVGALAARGPVMARLRSAHVVETMFVPAPLQYTALEVVTAPGWKRSLATLGSALAHRREVAVTAVTATFGPHALAVRPRGAYHLWVSLPGHLDSRQFEAAALAHGVALTPGENFYPTTGGSAPHVRLSYVAAPSAAEVDDAVRRLARLVAEE</sequence>
<dbReference type="AlphaFoldDB" id="A0A9X2VU81"/>
<gene>
    <name evidence="7" type="ORF">NZH93_36830</name>
</gene>
<keyword evidence="4" id="KW-0238">DNA-binding</keyword>
<dbReference type="CDD" id="cd00609">
    <property type="entry name" value="AAT_like"/>
    <property type="match status" value="1"/>
</dbReference>
<dbReference type="Pfam" id="PF00392">
    <property type="entry name" value="GntR"/>
    <property type="match status" value="1"/>
</dbReference>
<keyword evidence="5" id="KW-0804">Transcription</keyword>
<keyword evidence="7" id="KW-0032">Aminotransferase</keyword>
<dbReference type="EMBL" id="JANYMP010000024">
    <property type="protein sequence ID" value="MCS7482442.1"/>
    <property type="molecule type" value="Genomic_DNA"/>
</dbReference>
<evidence type="ECO:0000256" key="2">
    <source>
        <dbReference type="ARBA" id="ARBA00022898"/>
    </source>
</evidence>
<dbReference type="InterPro" id="IPR015421">
    <property type="entry name" value="PyrdxlP-dep_Trfase_major"/>
</dbReference>
<evidence type="ECO:0000256" key="4">
    <source>
        <dbReference type="ARBA" id="ARBA00023125"/>
    </source>
</evidence>
<dbReference type="RefSeq" id="WP_259627908.1">
    <property type="nucleotide sequence ID" value="NZ_JANYMP010000024.1"/>
</dbReference>
<evidence type="ECO:0000313" key="8">
    <source>
        <dbReference type="Proteomes" id="UP001141259"/>
    </source>
</evidence>
<dbReference type="SMART" id="SM00345">
    <property type="entry name" value="HTH_GNTR"/>
    <property type="match status" value="1"/>
</dbReference>
<reference evidence="7" key="1">
    <citation type="submission" date="2022-08" db="EMBL/GenBank/DDBJ databases">
        <authorList>
            <person name="Tistechok S."/>
            <person name="Samborskyy M."/>
            <person name="Roman I."/>
        </authorList>
    </citation>
    <scope>NUCLEOTIDE SEQUENCE</scope>
    <source>
        <strain evidence="7">DSM 103496</strain>
    </source>
</reference>
<evidence type="ECO:0000256" key="3">
    <source>
        <dbReference type="ARBA" id="ARBA00023015"/>
    </source>
</evidence>
<keyword evidence="7" id="KW-0808">Transferase</keyword>
<dbReference type="Gene3D" id="3.40.640.10">
    <property type="entry name" value="Type I PLP-dependent aspartate aminotransferase-like (Major domain)"/>
    <property type="match status" value="1"/>
</dbReference>
<evidence type="ECO:0000313" key="7">
    <source>
        <dbReference type="EMBL" id="MCS7482442.1"/>
    </source>
</evidence>
<dbReference type="PROSITE" id="PS50949">
    <property type="entry name" value="HTH_GNTR"/>
    <property type="match status" value="1"/>
</dbReference>
<dbReference type="InterPro" id="IPR015422">
    <property type="entry name" value="PyrdxlP-dep_Trfase_small"/>
</dbReference>
<dbReference type="InterPro" id="IPR036390">
    <property type="entry name" value="WH_DNA-bd_sf"/>
</dbReference>
<accession>A0A9X2VU81</accession>
<dbReference type="InterPro" id="IPR051446">
    <property type="entry name" value="HTH_trans_reg/aminotransferase"/>
</dbReference>
<feature type="domain" description="HTH gntR-type" evidence="6">
    <location>
        <begin position="4"/>
        <end position="70"/>
    </location>
</feature>
<dbReference type="SUPFAM" id="SSF46785">
    <property type="entry name" value="Winged helix' DNA-binding domain"/>
    <property type="match status" value="1"/>
</dbReference>
<dbReference type="Gene3D" id="1.10.10.10">
    <property type="entry name" value="Winged helix-like DNA-binding domain superfamily/Winged helix DNA-binding domain"/>
    <property type="match status" value="1"/>
</dbReference>
<dbReference type="GO" id="GO:0003677">
    <property type="term" value="F:DNA binding"/>
    <property type="evidence" value="ECO:0007669"/>
    <property type="project" value="UniProtKB-KW"/>
</dbReference>
<keyword evidence="2" id="KW-0663">Pyridoxal phosphate</keyword>
<evidence type="ECO:0000259" key="6">
    <source>
        <dbReference type="PROSITE" id="PS50949"/>
    </source>
</evidence>
<dbReference type="Pfam" id="PF00155">
    <property type="entry name" value="Aminotran_1_2"/>
    <property type="match status" value="1"/>
</dbReference>
<dbReference type="InterPro" id="IPR000524">
    <property type="entry name" value="Tscrpt_reg_HTH_GntR"/>
</dbReference>
<name>A0A9X2VU81_9PSEU</name>
<dbReference type="Gene3D" id="3.90.1150.10">
    <property type="entry name" value="Aspartate Aminotransferase, domain 1"/>
    <property type="match status" value="1"/>
</dbReference>
<dbReference type="CDD" id="cd07377">
    <property type="entry name" value="WHTH_GntR"/>
    <property type="match status" value="1"/>
</dbReference>
<dbReference type="GO" id="GO:0008483">
    <property type="term" value="F:transaminase activity"/>
    <property type="evidence" value="ECO:0007669"/>
    <property type="project" value="UniProtKB-KW"/>
</dbReference>
<comment type="caution">
    <text evidence="7">The sequence shown here is derived from an EMBL/GenBank/DDBJ whole genome shotgun (WGS) entry which is preliminary data.</text>
</comment>
<dbReference type="InterPro" id="IPR015424">
    <property type="entry name" value="PyrdxlP-dep_Trfase"/>
</dbReference>
<proteinExistence type="inferred from homology"/>
<keyword evidence="3" id="KW-0805">Transcription regulation</keyword>
<dbReference type="InterPro" id="IPR036388">
    <property type="entry name" value="WH-like_DNA-bd_sf"/>
</dbReference>
<dbReference type="Proteomes" id="UP001141259">
    <property type="component" value="Unassembled WGS sequence"/>
</dbReference>
<evidence type="ECO:0000256" key="5">
    <source>
        <dbReference type="ARBA" id="ARBA00023163"/>
    </source>
</evidence>
<dbReference type="GO" id="GO:0030170">
    <property type="term" value="F:pyridoxal phosphate binding"/>
    <property type="evidence" value="ECO:0007669"/>
    <property type="project" value="InterPro"/>
</dbReference>
<comment type="similarity">
    <text evidence="1">In the C-terminal section; belongs to the class-I pyridoxal-phosphate-dependent aminotransferase family.</text>
</comment>
<organism evidence="7 8">
    <name type="scientific">Umezawaea endophytica</name>
    <dbReference type="NCBI Taxonomy" id="1654476"/>
    <lineage>
        <taxon>Bacteria</taxon>
        <taxon>Bacillati</taxon>
        <taxon>Actinomycetota</taxon>
        <taxon>Actinomycetes</taxon>
        <taxon>Pseudonocardiales</taxon>
        <taxon>Pseudonocardiaceae</taxon>
        <taxon>Umezawaea</taxon>
    </lineage>
</organism>
<dbReference type="PANTHER" id="PTHR46577:SF2">
    <property type="entry name" value="TRANSCRIPTIONAL REGULATORY PROTEIN"/>
    <property type="match status" value="1"/>
</dbReference>
<protein>
    <submittedName>
        <fullName evidence="7">PLP-dependent aminotransferase family protein</fullName>
    </submittedName>
</protein>
<dbReference type="PANTHER" id="PTHR46577">
    <property type="entry name" value="HTH-TYPE TRANSCRIPTIONAL REGULATORY PROTEIN GABR"/>
    <property type="match status" value="1"/>
</dbReference>